<reference evidence="1" key="1">
    <citation type="submission" date="2010-11" db="EMBL/GenBank/DDBJ databases">
        <title>A Study on the Transcriptome of Antimicrobial Peptides in the Black-spotted Frog (Pelophylax nigromaculata).</title>
        <authorList>
            <person name="Xia R."/>
            <person name="Ji J."/>
            <person name="Liu G."/>
            <person name="Xu Y."/>
        </authorList>
    </citation>
    <scope>NUCLEOTIDE SEQUENCE</scope>
    <source>
        <strain evidence="1">4</strain>
        <tissue evidence="1">Skin</tissue>
    </source>
</reference>
<dbReference type="AlphaFoldDB" id="G3E7W0"/>
<name>G3E7W0_PELNI</name>
<feature type="non-terminal residue" evidence="1">
    <location>
        <position position="1"/>
    </location>
</feature>
<organism evidence="1">
    <name type="scientific">Pelophylax nigromaculatus</name>
    <name type="common">Black-spotted frog</name>
    <name type="synonym">Rana nigromaculata</name>
    <dbReference type="NCBI Taxonomy" id="8409"/>
    <lineage>
        <taxon>Eukaryota</taxon>
        <taxon>Metazoa</taxon>
        <taxon>Chordata</taxon>
        <taxon>Craniata</taxon>
        <taxon>Vertebrata</taxon>
        <taxon>Euteleostomi</taxon>
        <taxon>Amphibia</taxon>
        <taxon>Batrachia</taxon>
        <taxon>Anura</taxon>
        <taxon>Neobatrachia</taxon>
        <taxon>Ranoidea</taxon>
        <taxon>Ranidae</taxon>
        <taxon>Pelophylax</taxon>
    </lineage>
</organism>
<proteinExistence type="evidence at transcript level"/>
<protein>
    <submittedName>
        <fullName evidence="1">Nigrocin-7N protein</fullName>
    </submittedName>
</protein>
<evidence type="ECO:0000313" key="1">
    <source>
        <dbReference type="EMBL" id="AEM68222.1"/>
    </source>
</evidence>
<accession>G3E7W0</accession>
<dbReference type="EMBL" id="HQ639902">
    <property type="protein sequence ID" value="AEM68222.1"/>
    <property type="molecule type" value="mRNA"/>
</dbReference>
<sequence>GTINFSLCEQERDADDGMNEEMIHMKRILKCKNELYQLCQVCSLVCWGSSQKC</sequence>